<dbReference type="PROSITE" id="PS51201">
    <property type="entry name" value="RCK_N"/>
    <property type="match status" value="1"/>
</dbReference>
<dbReference type="AlphaFoldDB" id="A0A2T1ALU2"/>
<gene>
    <name evidence="2" type="ORF">CLV89_102241</name>
</gene>
<reference evidence="2 3" key="1">
    <citation type="submission" date="2018-03" db="EMBL/GenBank/DDBJ databases">
        <title>Genomic Encyclopedia of Archaeal and Bacterial Type Strains, Phase II (KMG-II): from individual species to whole genera.</title>
        <authorList>
            <person name="Goeker M."/>
        </authorList>
    </citation>
    <scope>NUCLEOTIDE SEQUENCE [LARGE SCALE GENOMIC DNA]</scope>
    <source>
        <strain evidence="2 3">DSM 25328</strain>
    </source>
</reference>
<dbReference type="PANTHER" id="PTHR43833:SF7">
    <property type="entry name" value="KTR SYSTEM POTASSIUM UPTAKE PROTEIN C"/>
    <property type="match status" value="1"/>
</dbReference>
<dbReference type="Proteomes" id="UP000237718">
    <property type="component" value="Unassembled WGS sequence"/>
</dbReference>
<dbReference type="InterPro" id="IPR036291">
    <property type="entry name" value="NAD(P)-bd_dom_sf"/>
</dbReference>
<dbReference type="InterPro" id="IPR050721">
    <property type="entry name" value="Trk_Ktr_HKT_K-transport"/>
</dbReference>
<dbReference type="SUPFAM" id="SSF51735">
    <property type="entry name" value="NAD(P)-binding Rossmann-fold domains"/>
    <property type="match status" value="1"/>
</dbReference>
<protein>
    <submittedName>
        <fullName evidence="2">Trk system potassium uptake protein TrkA</fullName>
    </submittedName>
</protein>
<proteinExistence type="predicted"/>
<dbReference type="GO" id="GO:0006813">
    <property type="term" value="P:potassium ion transport"/>
    <property type="evidence" value="ECO:0007669"/>
    <property type="project" value="InterPro"/>
</dbReference>
<dbReference type="EMBL" id="PVUF01000002">
    <property type="protein sequence ID" value="PRZ49497.1"/>
    <property type="molecule type" value="Genomic_DNA"/>
</dbReference>
<dbReference type="PANTHER" id="PTHR43833">
    <property type="entry name" value="POTASSIUM CHANNEL PROTEIN 2-RELATED-RELATED"/>
    <property type="match status" value="1"/>
</dbReference>
<dbReference type="InterPro" id="IPR003148">
    <property type="entry name" value="RCK_N"/>
</dbReference>
<dbReference type="Gene3D" id="3.30.70.1450">
    <property type="entry name" value="Regulator of K+ conductance, C-terminal domain"/>
    <property type="match status" value="1"/>
</dbReference>
<feature type="domain" description="RCK N-terminal" evidence="1">
    <location>
        <begin position="14"/>
        <end position="130"/>
    </location>
</feature>
<organism evidence="2 3">
    <name type="scientific">Tritonibacter scottomollicae</name>
    <name type="common">Epibacterium scottomollicae</name>
    <dbReference type="NCBI Taxonomy" id="483013"/>
    <lineage>
        <taxon>Bacteria</taxon>
        <taxon>Pseudomonadati</taxon>
        <taxon>Pseudomonadota</taxon>
        <taxon>Alphaproteobacteria</taxon>
        <taxon>Rhodobacterales</taxon>
        <taxon>Paracoccaceae</taxon>
        <taxon>Tritonibacter</taxon>
    </lineage>
</organism>
<name>A0A2T1ALU2_TRISK</name>
<dbReference type="SUPFAM" id="SSF116726">
    <property type="entry name" value="TrkA C-terminal domain-like"/>
    <property type="match status" value="1"/>
</dbReference>
<comment type="caution">
    <text evidence="2">The sequence shown here is derived from an EMBL/GenBank/DDBJ whole genome shotgun (WGS) entry which is preliminary data.</text>
</comment>
<evidence type="ECO:0000259" key="1">
    <source>
        <dbReference type="PROSITE" id="PS51201"/>
    </source>
</evidence>
<evidence type="ECO:0000313" key="3">
    <source>
        <dbReference type="Proteomes" id="UP000237718"/>
    </source>
</evidence>
<sequence>MRMLGAIRKNPDRRQTFVIVGLGNFGSTVAKELSRFGNHVIGIDSNEARVSQYADELSQALIIDARDDLALRQAGIADCDVALVAMGSDLEASILAAINLKTLGVPVVWAKATTKTHHRILSKLKVDRIIHPEVDVGMHIAQVLHNPLVRDYVSLGNGYHVVNFKIPRSLEGKALVDIPYAAGHNLRCIGVMRGTEFLGHDGSDCTLAQDDLLILLGKRSDLRNFAASLS</sequence>
<dbReference type="Gene3D" id="3.40.50.720">
    <property type="entry name" value="NAD(P)-binding Rossmann-like Domain"/>
    <property type="match status" value="1"/>
</dbReference>
<accession>A0A2T1ALU2</accession>
<evidence type="ECO:0000313" key="2">
    <source>
        <dbReference type="EMBL" id="PRZ49497.1"/>
    </source>
</evidence>
<dbReference type="Pfam" id="PF02254">
    <property type="entry name" value="TrkA_N"/>
    <property type="match status" value="1"/>
</dbReference>
<dbReference type="InterPro" id="IPR036721">
    <property type="entry name" value="RCK_C_sf"/>
</dbReference>